<comment type="caution">
    <text evidence="1">The sequence shown here is derived from an EMBL/GenBank/DDBJ whole genome shotgun (WGS) entry which is preliminary data.</text>
</comment>
<dbReference type="PANTHER" id="PTHR46586:SF3">
    <property type="entry name" value="ANKYRIN REPEAT-CONTAINING PROTEIN"/>
    <property type="match status" value="1"/>
</dbReference>
<keyword evidence="2" id="KW-1185">Reference proteome</keyword>
<dbReference type="InterPro" id="IPR052050">
    <property type="entry name" value="SecEffector_AnkRepeat"/>
</dbReference>
<dbReference type="PANTHER" id="PTHR46586">
    <property type="entry name" value="ANKYRIN REPEAT-CONTAINING PROTEIN"/>
    <property type="match status" value="1"/>
</dbReference>
<dbReference type="SUPFAM" id="SSF48403">
    <property type="entry name" value="Ankyrin repeat"/>
    <property type="match status" value="1"/>
</dbReference>
<dbReference type="InterPro" id="IPR002110">
    <property type="entry name" value="Ankyrin_rpt"/>
</dbReference>
<evidence type="ECO:0000313" key="1">
    <source>
        <dbReference type="EMBL" id="KAF4037430.1"/>
    </source>
</evidence>
<organism evidence="1 2">
    <name type="scientific">Phytophthora infestans</name>
    <name type="common">Potato late blight agent</name>
    <name type="synonym">Botrytis infestans</name>
    <dbReference type="NCBI Taxonomy" id="4787"/>
    <lineage>
        <taxon>Eukaryota</taxon>
        <taxon>Sar</taxon>
        <taxon>Stramenopiles</taxon>
        <taxon>Oomycota</taxon>
        <taxon>Peronosporomycetes</taxon>
        <taxon>Peronosporales</taxon>
        <taxon>Peronosporaceae</taxon>
        <taxon>Phytophthora</taxon>
    </lineage>
</organism>
<reference evidence="1" key="1">
    <citation type="submission" date="2020-04" db="EMBL/GenBank/DDBJ databases">
        <title>Hybrid Assembly of Korean Phytophthora infestans isolates.</title>
        <authorList>
            <person name="Prokchorchik M."/>
            <person name="Lee Y."/>
            <person name="Seo J."/>
            <person name="Cho J.-H."/>
            <person name="Park Y.-E."/>
            <person name="Jang D.-C."/>
            <person name="Im J.-S."/>
            <person name="Choi J.-G."/>
            <person name="Park H.-J."/>
            <person name="Lee G.-B."/>
            <person name="Lee Y.-G."/>
            <person name="Hong S.-Y."/>
            <person name="Cho K."/>
            <person name="Sohn K.H."/>
        </authorList>
    </citation>
    <scope>NUCLEOTIDE SEQUENCE</scope>
    <source>
        <strain evidence="1">KR_1_A1</strain>
    </source>
</reference>
<name>A0A833WJ44_PHYIN</name>
<gene>
    <name evidence="1" type="ORF">GN244_ATG10472</name>
</gene>
<accession>A0A833WJ44</accession>
<evidence type="ECO:0000313" key="2">
    <source>
        <dbReference type="Proteomes" id="UP000602510"/>
    </source>
</evidence>
<dbReference type="Proteomes" id="UP000602510">
    <property type="component" value="Unassembled WGS sequence"/>
</dbReference>
<dbReference type="Gene3D" id="1.25.40.20">
    <property type="entry name" value="Ankyrin repeat-containing domain"/>
    <property type="match status" value="1"/>
</dbReference>
<dbReference type="AlphaFoldDB" id="A0A833WJ44"/>
<dbReference type="EMBL" id="WSZM01000239">
    <property type="protein sequence ID" value="KAF4037430.1"/>
    <property type="molecule type" value="Genomic_DNA"/>
</dbReference>
<protein>
    <submittedName>
        <fullName evidence="1">Ankyrin repeats (3 copies)</fullName>
    </submittedName>
</protein>
<proteinExistence type="predicted"/>
<sequence length="553" mass="62118">MLTYMEFVLRRYPEVESFEHSTKAISRFLGPPPSLSLAEVCGSGTLAMLDWIWSASCTQVEDRTQGWSLTNYLRSDPHYHQWEFVQSLSAAAERGDLMIVKWIFAHFSNCEAPAEEVRAAGLQGYLHVLAFLWEHRSGNDRASRSGQATISAENVPQKCTVNFGDGLGGLCWGHTVISKAIENGLLAQCVEEGMELNSYDRVIAIKHALQLGDVELARRLLPVGRCIINYAADVGRPEMIQILLDRGLLQWDEKRSATAFGHLGGYENSELMQQILQLHSPLRQDIDPWKKAWSRALEAACSKGDLCVLRWLVEHPLIKDTSAESRNYNSQKILYMAAKDGHVRVMQYLYDQGLATDIIHFCHAGEFVLDSVALNSVKWLAENDMIGDQHRYSCAIAQAALAGRLDILQLFQTLDTAGGYEAVGLKRRRTDQTFSLWGGYRDTFYWAARGGHVHVLEWLQKNYPAKCGQDAMDAAISYGHIEAVKWLHANRTEGCTSGAMYSSACNGHFEMVKWLYLNRPESHTPEAMVKANTKRSFTNCVLACQEVSEVQDQ</sequence>
<dbReference type="InterPro" id="IPR036770">
    <property type="entry name" value="Ankyrin_rpt-contain_sf"/>
</dbReference>
<dbReference type="Pfam" id="PF12796">
    <property type="entry name" value="Ank_2"/>
    <property type="match status" value="1"/>
</dbReference>